<name>A0A2I1CTN3_ASPC2</name>
<gene>
    <name evidence="2" type="ORF">P168DRAFT_292909</name>
</gene>
<dbReference type="OrthoDB" id="10039976at2759"/>
<dbReference type="AlphaFoldDB" id="A0A2I1CTN3"/>
<dbReference type="RefSeq" id="XP_024689587.1">
    <property type="nucleotide sequence ID" value="XM_024837697.1"/>
</dbReference>
<reference evidence="2" key="1">
    <citation type="submission" date="2016-12" db="EMBL/GenBank/DDBJ databases">
        <title>The genomes of Aspergillus section Nigri reveals drivers in fungal speciation.</title>
        <authorList>
            <consortium name="DOE Joint Genome Institute"/>
            <person name="Vesth T.C."/>
            <person name="Nybo J."/>
            <person name="Theobald S."/>
            <person name="Brandl J."/>
            <person name="Frisvad J.C."/>
            <person name="Nielsen K.F."/>
            <person name="Lyhne E.K."/>
            <person name="Kogle M.E."/>
            <person name="Kuo A."/>
            <person name="Riley R."/>
            <person name="Clum A."/>
            <person name="Nolan M."/>
            <person name="Lipzen A."/>
            <person name="Salamov A."/>
            <person name="Henrissat B."/>
            <person name="Wiebenga A."/>
            <person name="De vries R.P."/>
            <person name="Grigoriev I.V."/>
            <person name="Mortensen U.H."/>
            <person name="Andersen M.R."/>
            <person name="Baker S.E."/>
        </authorList>
    </citation>
    <scope>NUCLEOTIDE SEQUENCE</scope>
    <source>
        <strain evidence="2">IBT 28561</strain>
    </source>
</reference>
<dbReference type="SUPFAM" id="SSF55729">
    <property type="entry name" value="Acyl-CoA N-acyltransferases (Nat)"/>
    <property type="match status" value="1"/>
</dbReference>
<dbReference type="InterPro" id="IPR016181">
    <property type="entry name" value="Acyl_CoA_acyltransferase"/>
</dbReference>
<sequence length="165" mass="18456">MSLPSDPATWSRDHFVISTDRSLLSLDAINDAFAQDFCYWSQPFPKDILQKIVNRSFCFGVYDTSLPRHKQIGFARLVTDDVTFAYLTDLYVLPDYQGRGLGGWLIDAIDELLCPLPHLRWTMLRTASPKSKASYQKKMDMHVLAPDPSGAGPVVMGRKGKGGMA</sequence>
<dbReference type="EMBL" id="MSFM01000012">
    <property type="protein sequence ID" value="PKY00993.1"/>
    <property type="molecule type" value="Genomic_DNA"/>
</dbReference>
<dbReference type="Gene3D" id="3.40.630.30">
    <property type="match status" value="1"/>
</dbReference>
<dbReference type="VEuPathDB" id="FungiDB:P168DRAFT_292909"/>
<evidence type="ECO:0000259" key="1">
    <source>
        <dbReference type="PROSITE" id="PS51186"/>
    </source>
</evidence>
<dbReference type="InterPro" id="IPR000182">
    <property type="entry name" value="GNAT_dom"/>
</dbReference>
<dbReference type="GeneID" id="36545221"/>
<evidence type="ECO:0000313" key="2">
    <source>
        <dbReference type="EMBL" id="PKY00993.1"/>
    </source>
</evidence>
<keyword evidence="3" id="KW-1185">Reference proteome</keyword>
<dbReference type="GO" id="GO:0016747">
    <property type="term" value="F:acyltransferase activity, transferring groups other than amino-acyl groups"/>
    <property type="evidence" value="ECO:0007669"/>
    <property type="project" value="InterPro"/>
</dbReference>
<dbReference type="PANTHER" id="PTHR43233">
    <property type="entry name" value="FAMILY N-ACETYLTRANSFERASE, PUTATIVE (AFU_ORTHOLOGUE AFUA_6G03350)-RELATED"/>
    <property type="match status" value="1"/>
</dbReference>
<feature type="domain" description="N-acetyltransferase" evidence="1">
    <location>
        <begin position="15"/>
        <end position="161"/>
    </location>
</feature>
<evidence type="ECO:0000313" key="3">
    <source>
        <dbReference type="Proteomes" id="UP000234254"/>
    </source>
</evidence>
<proteinExistence type="predicted"/>
<protein>
    <recommendedName>
        <fullName evidence="1">N-acetyltransferase domain-containing protein</fullName>
    </recommendedName>
</protein>
<accession>A0A2I1CTN3</accession>
<dbReference type="InterPro" id="IPR053144">
    <property type="entry name" value="Acetyltransferase_Butenolide"/>
</dbReference>
<dbReference type="PANTHER" id="PTHR43233:SF1">
    <property type="entry name" value="FAMILY N-ACETYLTRANSFERASE, PUTATIVE (AFU_ORTHOLOGUE AFUA_6G03350)-RELATED"/>
    <property type="match status" value="1"/>
</dbReference>
<comment type="caution">
    <text evidence="2">The sequence shown here is derived from an EMBL/GenBank/DDBJ whole genome shotgun (WGS) entry which is preliminary data.</text>
</comment>
<dbReference type="PROSITE" id="PS51186">
    <property type="entry name" value="GNAT"/>
    <property type="match status" value="1"/>
</dbReference>
<dbReference type="Pfam" id="PF13508">
    <property type="entry name" value="Acetyltransf_7"/>
    <property type="match status" value="1"/>
</dbReference>
<dbReference type="CDD" id="cd04301">
    <property type="entry name" value="NAT_SF"/>
    <property type="match status" value="1"/>
</dbReference>
<organism evidence="2 3">
    <name type="scientific">Aspergillus campestris (strain IBT 28561)</name>
    <dbReference type="NCBI Taxonomy" id="1392248"/>
    <lineage>
        <taxon>Eukaryota</taxon>
        <taxon>Fungi</taxon>
        <taxon>Dikarya</taxon>
        <taxon>Ascomycota</taxon>
        <taxon>Pezizomycotina</taxon>
        <taxon>Eurotiomycetes</taxon>
        <taxon>Eurotiomycetidae</taxon>
        <taxon>Eurotiales</taxon>
        <taxon>Aspergillaceae</taxon>
        <taxon>Aspergillus</taxon>
        <taxon>Aspergillus subgen. Circumdati</taxon>
    </lineage>
</organism>
<dbReference type="Proteomes" id="UP000234254">
    <property type="component" value="Unassembled WGS sequence"/>
</dbReference>